<dbReference type="InterPro" id="IPR013216">
    <property type="entry name" value="Methyltransf_11"/>
</dbReference>
<keyword evidence="4" id="KW-1185">Reference proteome</keyword>
<feature type="domain" description="Methyltransferase type 11" evidence="2">
    <location>
        <begin position="182"/>
        <end position="229"/>
    </location>
</feature>
<dbReference type="SUPFAM" id="SSF53335">
    <property type="entry name" value="S-adenosyl-L-methionine-dependent methyltransferases"/>
    <property type="match status" value="1"/>
</dbReference>
<reference evidence="3 4" key="1">
    <citation type="submission" date="2019-02" db="EMBL/GenBank/DDBJ databases">
        <title>Dyella amyloliquefaciens sp. nov., isolated from forest soil.</title>
        <authorList>
            <person name="Gao Z.-H."/>
            <person name="Qiu L.-H."/>
        </authorList>
    </citation>
    <scope>NUCLEOTIDE SEQUENCE [LARGE SCALE GENOMIC DNA]</scope>
    <source>
        <strain evidence="3 4">KACC 12747</strain>
    </source>
</reference>
<evidence type="ECO:0000313" key="4">
    <source>
        <dbReference type="Proteomes" id="UP000291822"/>
    </source>
</evidence>
<dbReference type="GO" id="GO:0032259">
    <property type="term" value="P:methylation"/>
    <property type="evidence" value="ECO:0007669"/>
    <property type="project" value="UniProtKB-KW"/>
</dbReference>
<sequence length="336" mass="37970">MADRARTRDPQGSRPSRRSGGLVMHWRAKGVVQKVLGHAPGGVHAHYLLQRRFGGLRNLGDEFEAKLGDWRLMVSHLRDAGRSIVDARLLEIGSGWYPAFPFACFLGGARNVITVDCRRRLKAELARDCAIELSRFTSFIADACGVLERDVRERQRQLERRLAECFDLHAATDGVVTYDAPVDATNTRFGPQQLDCVFSNCVLEHVRPDAIDGIFREALRILSPGGLMFHSINCGDHYASIDRGITRLNYLKYSDTQWRRWNNPFLYQNRLRAFEFTERAQSAGFQILMSTENPPASQLRELAGLRVHPQFAHIPPERLCVTSVDFVARKPDAVAP</sequence>
<accession>A0A4R0YNT7</accession>
<dbReference type="Gene3D" id="3.40.50.150">
    <property type="entry name" value="Vaccinia Virus protein VP39"/>
    <property type="match status" value="1"/>
</dbReference>
<dbReference type="Proteomes" id="UP000291822">
    <property type="component" value="Unassembled WGS sequence"/>
</dbReference>
<evidence type="ECO:0000256" key="1">
    <source>
        <dbReference type="SAM" id="MobiDB-lite"/>
    </source>
</evidence>
<comment type="caution">
    <text evidence="3">The sequence shown here is derived from an EMBL/GenBank/DDBJ whole genome shotgun (WGS) entry which is preliminary data.</text>
</comment>
<dbReference type="EMBL" id="SJTG01000002">
    <property type="protein sequence ID" value="TCI10456.1"/>
    <property type="molecule type" value="Genomic_DNA"/>
</dbReference>
<organism evidence="3 4">
    <name type="scientific">Dyella soli</name>
    <dbReference type="NCBI Taxonomy" id="522319"/>
    <lineage>
        <taxon>Bacteria</taxon>
        <taxon>Pseudomonadati</taxon>
        <taxon>Pseudomonadota</taxon>
        <taxon>Gammaproteobacteria</taxon>
        <taxon>Lysobacterales</taxon>
        <taxon>Rhodanobacteraceae</taxon>
        <taxon>Dyella</taxon>
    </lineage>
</organism>
<feature type="region of interest" description="Disordered" evidence="1">
    <location>
        <begin position="1"/>
        <end position="20"/>
    </location>
</feature>
<dbReference type="Pfam" id="PF08241">
    <property type="entry name" value="Methyltransf_11"/>
    <property type="match status" value="1"/>
</dbReference>
<evidence type="ECO:0000259" key="2">
    <source>
        <dbReference type="Pfam" id="PF08241"/>
    </source>
</evidence>
<protein>
    <submittedName>
        <fullName evidence="3">Class I SAM-dependent methyltransferase</fullName>
    </submittedName>
</protein>
<dbReference type="InterPro" id="IPR029063">
    <property type="entry name" value="SAM-dependent_MTases_sf"/>
</dbReference>
<keyword evidence="3" id="KW-0808">Transferase</keyword>
<gene>
    <name evidence="3" type="ORF">EZM97_16390</name>
</gene>
<keyword evidence="3" id="KW-0489">Methyltransferase</keyword>
<proteinExistence type="predicted"/>
<feature type="compositionally biased region" description="Basic and acidic residues" evidence="1">
    <location>
        <begin position="1"/>
        <end position="11"/>
    </location>
</feature>
<dbReference type="GO" id="GO:0008757">
    <property type="term" value="F:S-adenosylmethionine-dependent methyltransferase activity"/>
    <property type="evidence" value="ECO:0007669"/>
    <property type="project" value="InterPro"/>
</dbReference>
<dbReference type="AlphaFoldDB" id="A0A4R0YNT7"/>
<name>A0A4R0YNT7_9GAMM</name>
<evidence type="ECO:0000313" key="3">
    <source>
        <dbReference type="EMBL" id="TCI10456.1"/>
    </source>
</evidence>